<keyword evidence="1" id="KW-0285">Flavoprotein</keyword>
<dbReference type="Proteomes" id="UP000030104">
    <property type="component" value="Unassembled WGS sequence"/>
</dbReference>
<evidence type="ECO:0000259" key="4">
    <source>
        <dbReference type="Pfam" id="PF01494"/>
    </source>
</evidence>
<keyword evidence="5" id="KW-0503">Monooxygenase</keyword>
<dbReference type="GO" id="GO:0044550">
    <property type="term" value="P:secondary metabolite biosynthetic process"/>
    <property type="evidence" value="ECO:0007669"/>
    <property type="project" value="TreeGrafter"/>
</dbReference>
<feature type="domain" description="FAD-binding" evidence="4">
    <location>
        <begin position="10"/>
        <end position="176"/>
    </location>
</feature>
<dbReference type="SUPFAM" id="SSF51905">
    <property type="entry name" value="FAD/NAD(P)-binding domain"/>
    <property type="match status" value="1"/>
</dbReference>
<gene>
    <name evidence="5" type="ORF">PITC_053070</name>
</gene>
<evidence type="ECO:0000256" key="1">
    <source>
        <dbReference type="ARBA" id="ARBA00022630"/>
    </source>
</evidence>
<dbReference type="PRINTS" id="PR00420">
    <property type="entry name" value="RNGMNOXGNASE"/>
</dbReference>
<proteinExistence type="predicted"/>
<dbReference type="AlphaFoldDB" id="A0A0A2KJP2"/>
<dbReference type="GO" id="GO:0004497">
    <property type="term" value="F:monooxygenase activity"/>
    <property type="evidence" value="ECO:0007669"/>
    <property type="project" value="UniProtKB-KW"/>
</dbReference>
<dbReference type="GO" id="GO:0071949">
    <property type="term" value="F:FAD binding"/>
    <property type="evidence" value="ECO:0007669"/>
    <property type="project" value="InterPro"/>
</dbReference>
<dbReference type="EMBL" id="JQGA01001240">
    <property type="protein sequence ID" value="KGO68019.1"/>
    <property type="molecule type" value="Genomic_DNA"/>
</dbReference>
<evidence type="ECO:0000313" key="5">
    <source>
        <dbReference type="EMBL" id="KGO68019.1"/>
    </source>
</evidence>
<evidence type="ECO:0000256" key="2">
    <source>
        <dbReference type="ARBA" id="ARBA00022827"/>
    </source>
</evidence>
<sequence length="426" mass="48325">MSELHCQKRLKVAIIGGGPAGLGAAIELSRLSFVDWELYERKPQINETGGGLSLQAQTWKLLETNGAAKHIQPDDYFRCEEGQIEQRRNGRSGELLLSKYNPEDIPRHHRTCRLTREKLQSALLKNVDKSHIHTKKNLVRIENLQNGQIRLCFEDDVVDEVDLLVAADGIRSVVRKFNFPSYTLRHDGRFVYRTVVRKTEALKISGIPLAPVFWKSTSGLYVYTCPLGDDDFEVTARIRRPKPDQYAVSWGRPFDLNDVLPEFEDFCVPVREILRLAAQSKTQEFALLSGPSLESIVCNGNTAFVGDASHPLQGNFGSGAGFALEDVYTLGRILDWGLRQGIPLCDGLEMFDKVRSPHYKRLVEAIGEFSSIKKALLDERLSIDEEISERVKRISLSSPSWMYYYEIDKVVDRVLREANQRAVGQW</sequence>
<dbReference type="InterPro" id="IPR036188">
    <property type="entry name" value="FAD/NAD-bd_sf"/>
</dbReference>
<dbReference type="InterPro" id="IPR002938">
    <property type="entry name" value="FAD-bd"/>
</dbReference>
<protein>
    <submittedName>
        <fullName evidence="5">Monooxygenase, FAD-binding</fullName>
    </submittedName>
</protein>
<keyword evidence="6" id="KW-1185">Reference proteome</keyword>
<accession>A0A0A2KJP2</accession>
<evidence type="ECO:0000313" key="6">
    <source>
        <dbReference type="Proteomes" id="UP000030104"/>
    </source>
</evidence>
<dbReference type="InterPro" id="IPR051104">
    <property type="entry name" value="FAD_monoxygenase"/>
</dbReference>
<keyword evidence="3" id="KW-0560">Oxidoreductase</keyword>
<organism evidence="5 6">
    <name type="scientific">Penicillium italicum</name>
    <name type="common">Blue mold</name>
    <dbReference type="NCBI Taxonomy" id="40296"/>
    <lineage>
        <taxon>Eukaryota</taxon>
        <taxon>Fungi</taxon>
        <taxon>Dikarya</taxon>
        <taxon>Ascomycota</taxon>
        <taxon>Pezizomycotina</taxon>
        <taxon>Eurotiomycetes</taxon>
        <taxon>Eurotiomycetidae</taxon>
        <taxon>Eurotiales</taxon>
        <taxon>Aspergillaceae</taxon>
        <taxon>Penicillium</taxon>
    </lineage>
</organism>
<dbReference type="Pfam" id="PF01494">
    <property type="entry name" value="FAD_binding_3"/>
    <property type="match status" value="1"/>
</dbReference>
<dbReference type="OrthoDB" id="4322770at2759"/>
<dbReference type="PANTHER" id="PTHR46720">
    <property type="entry name" value="HYDROXYLASE, PUTATIVE (AFU_ORTHOLOGUE AFUA_3G01460)-RELATED"/>
    <property type="match status" value="1"/>
</dbReference>
<dbReference type="OMA" id="RLYTCNL"/>
<keyword evidence="2" id="KW-0274">FAD</keyword>
<evidence type="ECO:0000256" key="3">
    <source>
        <dbReference type="ARBA" id="ARBA00023002"/>
    </source>
</evidence>
<dbReference type="STRING" id="40296.A0A0A2KJP2"/>
<name>A0A0A2KJP2_PENIT</name>
<reference evidence="5 6" key="1">
    <citation type="journal article" date="2015" name="Mol. Plant Microbe Interact.">
        <title>Genome, transcriptome, and functional analyses of Penicillium expansum provide new insights into secondary metabolism and pathogenicity.</title>
        <authorList>
            <person name="Ballester A.R."/>
            <person name="Marcet-Houben M."/>
            <person name="Levin E."/>
            <person name="Sela N."/>
            <person name="Selma-Lazaro C."/>
            <person name="Carmona L."/>
            <person name="Wisniewski M."/>
            <person name="Droby S."/>
            <person name="Gonzalez-Candelas L."/>
            <person name="Gabaldon T."/>
        </authorList>
    </citation>
    <scope>NUCLEOTIDE SEQUENCE [LARGE SCALE GENOMIC DNA]</scope>
    <source>
        <strain evidence="5 6">PHI-1</strain>
    </source>
</reference>
<dbReference type="Gene3D" id="3.50.50.60">
    <property type="entry name" value="FAD/NAD(P)-binding domain"/>
    <property type="match status" value="1"/>
</dbReference>
<dbReference type="PhylomeDB" id="A0A0A2KJP2"/>
<dbReference type="HOGENOM" id="CLU_009665_6_4_1"/>
<dbReference type="PANTHER" id="PTHR46720:SF3">
    <property type="entry name" value="FAD-BINDING DOMAIN-CONTAINING PROTEIN-RELATED"/>
    <property type="match status" value="1"/>
</dbReference>
<comment type="caution">
    <text evidence="5">The sequence shown here is derived from an EMBL/GenBank/DDBJ whole genome shotgun (WGS) entry which is preliminary data.</text>
</comment>